<name>X1CM52_9ZZZZ</name>
<dbReference type="CDD" id="cd07726">
    <property type="entry name" value="ST1585-like_MBL-fold"/>
    <property type="match status" value="1"/>
</dbReference>
<dbReference type="PANTHER" id="PTHR42951">
    <property type="entry name" value="METALLO-BETA-LACTAMASE DOMAIN-CONTAINING"/>
    <property type="match status" value="1"/>
</dbReference>
<dbReference type="AlphaFoldDB" id="X1CM52"/>
<dbReference type="EMBL" id="BART01032239">
    <property type="protein sequence ID" value="GAH08832.1"/>
    <property type="molecule type" value="Genomic_DNA"/>
</dbReference>
<protein>
    <recommendedName>
        <fullName evidence="1">Metallo-beta-lactamase domain-containing protein</fullName>
    </recommendedName>
</protein>
<feature type="non-terminal residue" evidence="2">
    <location>
        <position position="184"/>
    </location>
</feature>
<gene>
    <name evidence="2" type="ORF">S01H4_55782</name>
</gene>
<dbReference type="InterPro" id="IPR050855">
    <property type="entry name" value="NDM-1-like"/>
</dbReference>
<dbReference type="InterPro" id="IPR001279">
    <property type="entry name" value="Metallo-B-lactamas"/>
</dbReference>
<feature type="domain" description="Metallo-beta-lactamase" evidence="1">
    <location>
        <begin position="24"/>
        <end position="184"/>
    </location>
</feature>
<dbReference type="Pfam" id="PF00753">
    <property type="entry name" value="Lactamase_B"/>
    <property type="match status" value="1"/>
</dbReference>
<dbReference type="PANTHER" id="PTHR42951:SF22">
    <property type="entry name" value="METALLO BETA-LACTAMASE SUPERFAMILY LIPOPROTEIN"/>
    <property type="match status" value="1"/>
</dbReference>
<comment type="caution">
    <text evidence="2">The sequence shown here is derived from an EMBL/GenBank/DDBJ whole genome shotgun (WGS) entry which is preliminary data.</text>
</comment>
<evidence type="ECO:0000313" key="2">
    <source>
        <dbReference type="EMBL" id="GAH08832.1"/>
    </source>
</evidence>
<dbReference type="SMART" id="SM00849">
    <property type="entry name" value="Lactamase_B"/>
    <property type="match status" value="1"/>
</dbReference>
<reference evidence="2" key="1">
    <citation type="journal article" date="2014" name="Front. Microbiol.">
        <title>High frequency of phylogenetically diverse reductive dehalogenase-homologous genes in deep subseafloor sedimentary metagenomes.</title>
        <authorList>
            <person name="Kawai M."/>
            <person name="Futagami T."/>
            <person name="Toyoda A."/>
            <person name="Takaki Y."/>
            <person name="Nishi S."/>
            <person name="Hori S."/>
            <person name="Arai W."/>
            <person name="Tsubouchi T."/>
            <person name="Morono Y."/>
            <person name="Uchiyama I."/>
            <person name="Ito T."/>
            <person name="Fujiyama A."/>
            <person name="Inagaki F."/>
            <person name="Takami H."/>
        </authorList>
    </citation>
    <scope>NUCLEOTIDE SEQUENCE</scope>
    <source>
        <strain evidence="2">Expedition CK06-06</strain>
    </source>
</reference>
<dbReference type="SUPFAM" id="SSF56281">
    <property type="entry name" value="Metallo-hydrolase/oxidoreductase"/>
    <property type="match status" value="1"/>
</dbReference>
<sequence>MVEVSKVAENIYMIDDQLYSIPKYGSVYLINEEKKALIDSGPTTSANSVLNGIKAIGVRPEDIDYIIVTHIHLDHAGGVGVLLRYMPQAQVVVHYKGARHLVNPAKLISSMIADQGEEVMIRYGEVVPIESSRVQAIYDGDTIKLSDRQVLKFVDAPGHASHELCIYESRNNGIYFITRCRRSR</sequence>
<organism evidence="2">
    <name type="scientific">marine sediment metagenome</name>
    <dbReference type="NCBI Taxonomy" id="412755"/>
    <lineage>
        <taxon>unclassified sequences</taxon>
        <taxon>metagenomes</taxon>
        <taxon>ecological metagenomes</taxon>
    </lineage>
</organism>
<evidence type="ECO:0000259" key="1">
    <source>
        <dbReference type="SMART" id="SM00849"/>
    </source>
</evidence>
<accession>X1CM52</accession>
<dbReference type="InterPro" id="IPR037482">
    <property type="entry name" value="ST1585_MBL-fold"/>
</dbReference>
<dbReference type="InterPro" id="IPR036866">
    <property type="entry name" value="RibonucZ/Hydroxyglut_hydro"/>
</dbReference>
<dbReference type="Gene3D" id="3.60.15.10">
    <property type="entry name" value="Ribonuclease Z/Hydroxyacylglutathione hydrolase-like"/>
    <property type="match status" value="1"/>
</dbReference>
<proteinExistence type="predicted"/>